<dbReference type="AlphaFoldDB" id="A0A4Q7VES4"/>
<keyword evidence="2" id="KW-1185">Reference proteome</keyword>
<dbReference type="PANTHER" id="PTHR41729">
    <property type="entry name" value="GLUTAMYL-TRNA SYNTHETASE"/>
    <property type="match status" value="1"/>
</dbReference>
<proteinExistence type="predicted"/>
<protein>
    <submittedName>
        <fullName evidence="1">Uncharacterized protein DUF4202</fullName>
    </submittedName>
</protein>
<comment type="caution">
    <text evidence="1">The sequence shown here is derived from an EMBL/GenBank/DDBJ whole genome shotgun (WGS) entry which is preliminary data.</text>
</comment>
<reference evidence="1 2" key="1">
    <citation type="submission" date="2019-02" db="EMBL/GenBank/DDBJ databases">
        <title>Genomic Encyclopedia of Type Strains, Phase IV (KMG-IV): sequencing the most valuable type-strain genomes for metagenomic binning, comparative biology and taxonomic classification.</title>
        <authorList>
            <person name="Goeker M."/>
        </authorList>
    </citation>
    <scope>NUCLEOTIDE SEQUENCE [LARGE SCALE GENOMIC DNA]</scope>
    <source>
        <strain evidence="1 2">DSM 23814</strain>
    </source>
</reference>
<sequence length="196" mass="22364">MTSSCRLDQAYSAFDAVNRTDPNIFNWQGKDWPRELFLATKLTEWVQKLAPNASEPLQLAARCQHIGRWQIPRREYPEGRNGYLTWRKALAQHHADMAARMLSELAYDAPTIERVKAIVLKRGIKQDADVQVMENALCLVFLQYQFEAFRLENEKKIVSIIQKSLLKMDDAGRQQALTLDYSPAGLAVINEALSGL</sequence>
<name>A0A4Q7VES4_9BURK</name>
<evidence type="ECO:0000313" key="2">
    <source>
        <dbReference type="Proteomes" id="UP000293398"/>
    </source>
</evidence>
<dbReference type="RefSeq" id="WP_130304366.1">
    <property type="nucleotide sequence ID" value="NZ_SHKO01000002.1"/>
</dbReference>
<dbReference type="OrthoDB" id="9799165at2"/>
<gene>
    <name evidence="1" type="ORF">EV681_2971</name>
</gene>
<dbReference type="PANTHER" id="PTHR41729:SF1">
    <property type="entry name" value="GLUTAMYL-TRNA SYNTHETASE"/>
    <property type="match status" value="1"/>
</dbReference>
<dbReference type="EMBL" id="SHKO01000002">
    <property type="protein sequence ID" value="RZT94550.1"/>
    <property type="molecule type" value="Genomic_DNA"/>
</dbReference>
<dbReference type="Proteomes" id="UP000293398">
    <property type="component" value="Unassembled WGS sequence"/>
</dbReference>
<organism evidence="1 2">
    <name type="scientific">Advenella incenata</name>
    <dbReference type="NCBI Taxonomy" id="267800"/>
    <lineage>
        <taxon>Bacteria</taxon>
        <taxon>Pseudomonadati</taxon>
        <taxon>Pseudomonadota</taxon>
        <taxon>Betaproteobacteria</taxon>
        <taxon>Burkholderiales</taxon>
        <taxon>Alcaligenaceae</taxon>
    </lineage>
</organism>
<evidence type="ECO:0000313" key="1">
    <source>
        <dbReference type="EMBL" id="RZT94550.1"/>
    </source>
</evidence>
<dbReference type="InterPro" id="IPR025255">
    <property type="entry name" value="DUF4202"/>
</dbReference>
<dbReference type="Pfam" id="PF13875">
    <property type="entry name" value="DUF4202"/>
    <property type="match status" value="1"/>
</dbReference>
<accession>A0A4Q7VES4</accession>